<dbReference type="STRING" id="457570.Nther_1494"/>
<organism evidence="1 2">
    <name type="scientific">Natranaerobius thermophilus (strain ATCC BAA-1301 / DSM 18059 / JW/NM-WN-LF)</name>
    <dbReference type="NCBI Taxonomy" id="457570"/>
    <lineage>
        <taxon>Bacteria</taxon>
        <taxon>Bacillati</taxon>
        <taxon>Bacillota</taxon>
        <taxon>Clostridia</taxon>
        <taxon>Natranaerobiales</taxon>
        <taxon>Natranaerobiaceae</taxon>
        <taxon>Natranaerobius</taxon>
    </lineage>
</organism>
<keyword evidence="2" id="KW-1185">Reference proteome</keyword>
<accession>B2A3X5</accession>
<dbReference type="Proteomes" id="UP000001683">
    <property type="component" value="Chromosome"/>
</dbReference>
<dbReference type="AlphaFoldDB" id="B2A3X5"/>
<reference evidence="1 2" key="2">
    <citation type="journal article" date="2011" name="J. Bacteriol.">
        <title>Complete genome sequence of the anaerobic, halophilic alkalithermophile Natranaerobius thermophilus JW/NM-WN-LF.</title>
        <authorList>
            <person name="Zhao B."/>
            <person name="Mesbah N.M."/>
            <person name="Dalin E."/>
            <person name="Goodwin L."/>
            <person name="Nolan M."/>
            <person name="Pitluck S."/>
            <person name="Chertkov O."/>
            <person name="Brettin T.S."/>
            <person name="Han J."/>
            <person name="Larimer F.W."/>
            <person name="Land M.L."/>
            <person name="Hauser L."/>
            <person name="Kyrpides N."/>
            <person name="Wiegel J."/>
        </authorList>
    </citation>
    <scope>NUCLEOTIDE SEQUENCE [LARGE SCALE GENOMIC DNA]</scope>
    <source>
        <strain evidence="2">ATCC BAA-1301 / DSM 18059 / JW/NM-WN-LF</strain>
    </source>
</reference>
<name>B2A3X5_NATTJ</name>
<evidence type="ECO:0000313" key="1">
    <source>
        <dbReference type="EMBL" id="ACB85077.1"/>
    </source>
</evidence>
<evidence type="ECO:0000313" key="2">
    <source>
        <dbReference type="Proteomes" id="UP000001683"/>
    </source>
</evidence>
<dbReference type="OrthoDB" id="1683552at2"/>
<dbReference type="EMBL" id="CP001034">
    <property type="protein sequence ID" value="ACB85077.1"/>
    <property type="molecule type" value="Genomic_DNA"/>
</dbReference>
<dbReference type="HOGENOM" id="CLU_2917813_0_0_9"/>
<protein>
    <submittedName>
        <fullName evidence="1">Uncharacterized protein</fullName>
    </submittedName>
</protein>
<proteinExistence type="predicted"/>
<dbReference type="RefSeq" id="WP_012447949.1">
    <property type="nucleotide sequence ID" value="NC_010718.1"/>
</dbReference>
<dbReference type="InParanoid" id="B2A3X5"/>
<gene>
    <name evidence="1" type="ordered locus">Nther_1494</name>
</gene>
<dbReference type="KEGG" id="nth:Nther_1494"/>
<reference evidence="1 2" key="1">
    <citation type="submission" date="2008-04" db="EMBL/GenBank/DDBJ databases">
        <title>Complete sequence of chromosome of Natranaerobius thermophilus JW/NM-WN-LF.</title>
        <authorList>
            <consortium name="US DOE Joint Genome Institute"/>
            <person name="Copeland A."/>
            <person name="Lucas S."/>
            <person name="Lapidus A."/>
            <person name="Glavina del Rio T."/>
            <person name="Dalin E."/>
            <person name="Tice H."/>
            <person name="Bruce D."/>
            <person name="Goodwin L."/>
            <person name="Pitluck S."/>
            <person name="Chertkov O."/>
            <person name="Brettin T."/>
            <person name="Detter J.C."/>
            <person name="Han C."/>
            <person name="Kuske C.R."/>
            <person name="Schmutz J."/>
            <person name="Larimer F."/>
            <person name="Land M."/>
            <person name="Hauser L."/>
            <person name="Kyrpides N."/>
            <person name="Lykidis A."/>
            <person name="Mesbah N.M."/>
            <person name="Wiegel J."/>
        </authorList>
    </citation>
    <scope>NUCLEOTIDE SEQUENCE [LARGE SCALE GENOMIC DNA]</scope>
    <source>
        <strain evidence="2">ATCC BAA-1301 / DSM 18059 / JW/NM-WN-LF</strain>
    </source>
</reference>
<sequence length="61" mass="7073">MEEGSKPIEDLDPYAPYEYQEPQQVKLDNSEVKHDSNDCLHQVICPNCESTWHVSINKINL</sequence>